<protein>
    <submittedName>
        <fullName evidence="2">Uncharacterized protein</fullName>
    </submittedName>
</protein>
<proteinExistence type="predicted"/>
<keyword evidence="3" id="KW-1185">Reference proteome</keyword>
<dbReference type="AlphaFoldDB" id="A0A8H6NG10"/>
<accession>A0A8H6NG10</accession>
<dbReference type="Proteomes" id="UP000639643">
    <property type="component" value="Unassembled WGS sequence"/>
</dbReference>
<keyword evidence="1" id="KW-0732">Signal</keyword>
<name>A0A8H6NG10_9PEZI</name>
<feature type="chain" id="PRO_5034242425" evidence="1">
    <location>
        <begin position="31"/>
        <end position="69"/>
    </location>
</feature>
<sequence>MRPRYREHRRLEFLLILLSTHNLLFNRTYGNSWSSERAIAKLRYRAGFTHFFLIGSTGSAVPNNHGMKL</sequence>
<evidence type="ECO:0000313" key="3">
    <source>
        <dbReference type="Proteomes" id="UP000639643"/>
    </source>
</evidence>
<evidence type="ECO:0000256" key="1">
    <source>
        <dbReference type="SAM" id="SignalP"/>
    </source>
</evidence>
<dbReference type="EMBL" id="WIGM01000246">
    <property type="protein sequence ID" value="KAF6832054.1"/>
    <property type="molecule type" value="Genomic_DNA"/>
</dbReference>
<feature type="signal peptide" evidence="1">
    <location>
        <begin position="1"/>
        <end position="30"/>
    </location>
</feature>
<evidence type="ECO:0000313" key="2">
    <source>
        <dbReference type="EMBL" id="KAF6832054.1"/>
    </source>
</evidence>
<reference evidence="2" key="1">
    <citation type="journal article" date="2020" name="Phytopathology">
        <title>Genome Sequence Resources of Colletotrichum truncatum, C. plurivorum, C. musicola, and C. sojae: Four Species Pathogenic to Soybean (Glycine max).</title>
        <authorList>
            <person name="Rogerio F."/>
            <person name="Boufleur T.R."/>
            <person name="Ciampi-Guillardi M."/>
            <person name="Sukno S.A."/>
            <person name="Thon M.R."/>
            <person name="Massola Junior N.S."/>
            <person name="Baroncelli R."/>
        </authorList>
    </citation>
    <scope>NUCLEOTIDE SEQUENCE</scope>
    <source>
        <strain evidence="2">LFN0074</strain>
    </source>
</reference>
<comment type="caution">
    <text evidence="2">The sequence shown here is derived from an EMBL/GenBank/DDBJ whole genome shotgun (WGS) entry which is preliminary data.</text>
</comment>
<gene>
    <name evidence="2" type="ORF">CMUS01_07085</name>
</gene>
<organism evidence="2 3">
    <name type="scientific">Colletotrichum musicola</name>
    <dbReference type="NCBI Taxonomy" id="2175873"/>
    <lineage>
        <taxon>Eukaryota</taxon>
        <taxon>Fungi</taxon>
        <taxon>Dikarya</taxon>
        <taxon>Ascomycota</taxon>
        <taxon>Pezizomycotina</taxon>
        <taxon>Sordariomycetes</taxon>
        <taxon>Hypocreomycetidae</taxon>
        <taxon>Glomerellales</taxon>
        <taxon>Glomerellaceae</taxon>
        <taxon>Colletotrichum</taxon>
        <taxon>Colletotrichum orchidearum species complex</taxon>
    </lineage>
</organism>